<dbReference type="GO" id="GO:0016740">
    <property type="term" value="F:transferase activity"/>
    <property type="evidence" value="ECO:0007669"/>
    <property type="project" value="UniProtKB-KW"/>
</dbReference>
<dbReference type="InterPro" id="IPR038063">
    <property type="entry name" value="Transpep_catalytic_dom"/>
</dbReference>
<feature type="domain" description="L,D-TPase catalytic" evidence="8">
    <location>
        <begin position="90"/>
        <end position="198"/>
    </location>
</feature>
<dbReference type="GO" id="GO:0071972">
    <property type="term" value="F:peptidoglycan L,D-transpeptidase activity"/>
    <property type="evidence" value="ECO:0007669"/>
    <property type="project" value="TreeGrafter"/>
</dbReference>
<comment type="pathway">
    <text evidence="1 7">Cell wall biogenesis; peptidoglycan biosynthesis.</text>
</comment>
<dbReference type="PANTHER" id="PTHR30582:SF2">
    <property type="entry name" value="L,D-TRANSPEPTIDASE YCIB-RELATED"/>
    <property type="match status" value="1"/>
</dbReference>
<organism evidence="9 10">
    <name type="scientific">Sphingomonas aliaeris</name>
    <dbReference type="NCBI Taxonomy" id="2759526"/>
    <lineage>
        <taxon>Bacteria</taxon>
        <taxon>Pseudomonadati</taxon>
        <taxon>Pseudomonadota</taxon>
        <taxon>Alphaproteobacteria</taxon>
        <taxon>Sphingomonadales</taxon>
        <taxon>Sphingomonadaceae</taxon>
        <taxon>Sphingomonas</taxon>
    </lineage>
</organism>
<keyword evidence="6 7" id="KW-0961">Cell wall biogenesis/degradation</keyword>
<evidence type="ECO:0000313" key="10">
    <source>
        <dbReference type="Proteomes" id="UP000595894"/>
    </source>
</evidence>
<dbReference type="RefSeq" id="WP_202092427.1">
    <property type="nucleotide sequence ID" value="NZ_CP061035.1"/>
</dbReference>
<dbReference type="KEGG" id="sari:H5J25_15120"/>
<dbReference type="GO" id="GO:0005576">
    <property type="term" value="C:extracellular region"/>
    <property type="evidence" value="ECO:0007669"/>
    <property type="project" value="TreeGrafter"/>
</dbReference>
<dbReference type="EMBL" id="CP061035">
    <property type="protein sequence ID" value="QQV76732.1"/>
    <property type="molecule type" value="Genomic_DNA"/>
</dbReference>
<proteinExistence type="inferred from homology"/>
<gene>
    <name evidence="9" type="ORF">H5J25_15120</name>
</gene>
<dbReference type="GO" id="GO:0071555">
    <property type="term" value="P:cell wall organization"/>
    <property type="evidence" value="ECO:0007669"/>
    <property type="project" value="UniProtKB-UniRule"/>
</dbReference>
<dbReference type="CDD" id="cd16913">
    <property type="entry name" value="YkuD_like"/>
    <property type="match status" value="1"/>
</dbReference>
<reference evidence="10" key="1">
    <citation type="submission" date="2020-09" db="EMBL/GenBank/DDBJ databases">
        <title>Sphingomonas sp., a new species isolated from pork steak.</title>
        <authorList>
            <person name="Heidler von Heilborn D."/>
        </authorList>
    </citation>
    <scope>NUCLEOTIDE SEQUENCE [LARGE SCALE GENOMIC DNA]</scope>
</reference>
<keyword evidence="10" id="KW-1185">Reference proteome</keyword>
<evidence type="ECO:0000256" key="7">
    <source>
        <dbReference type="PROSITE-ProRule" id="PRU01373"/>
    </source>
</evidence>
<dbReference type="InterPro" id="IPR005490">
    <property type="entry name" value="LD_TPept_cat_dom"/>
</dbReference>
<dbReference type="Proteomes" id="UP000595894">
    <property type="component" value="Chromosome"/>
</dbReference>
<accession>A0A974NTW9</accession>
<evidence type="ECO:0000256" key="6">
    <source>
        <dbReference type="ARBA" id="ARBA00023316"/>
    </source>
</evidence>
<dbReference type="Pfam" id="PF03734">
    <property type="entry name" value="YkuD"/>
    <property type="match status" value="1"/>
</dbReference>
<evidence type="ECO:0000313" key="9">
    <source>
        <dbReference type="EMBL" id="QQV76732.1"/>
    </source>
</evidence>
<evidence type="ECO:0000256" key="3">
    <source>
        <dbReference type="ARBA" id="ARBA00022679"/>
    </source>
</evidence>
<dbReference type="AlphaFoldDB" id="A0A974NTW9"/>
<dbReference type="Gene3D" id="2.40.440.10">
    <property type="entry name" value="L,D-transpeptidase catalytic domain-like"/>
    <property type="match status" value="1"/>
</dbReference>
<feature type="active site" description="Proton donor/acceptor" evidence="7">
    <location>
        <position position="161"/>
    </location>
</feature>
<evidence type="ECO:0000259" key="8">
    <source>
        <dbReference type="PROSITE" id="PS52029"/>
    </source>
</evidence>
<name>A0A974NTW9_9SPHN</name>
<evidence type="ECO:0000256" key="1">
    <source>
        <dbReference type="ARBA" id="ARBA00004752"/>
    </source>
</evidence>
<dbReference type="PANTHER" id="PTHR30582">
    <property type="entry name" value="L,D-TRANSPEPTIDASE"/>
    <property type="match status" value="1"/>
</dbReference>
<evidence type="ECO:0000256" key="5">
    <source>
        <dbReference type="ARBA" id="ARBA00022984"/>
    </source>
</evidence>
<dbReference type="SUPFAM" id="SSF141523">
    <property type="entry name" value="L,D-transpeptidase catalytic domain-like"/>
    <property type="match status" value="1"/>
</dbReference>
<protein>
    <submittedName>
        <fullName evidence="9">L,D-transpeptidase family protein</fullName>
    </submittedName>
</protein>
<feature type="active site" description="Nucleophile" evidence="7">
    <location>
        <position position="174"/>
    </location>
</feature>
<evidence type="ECO:0000256" key="2">
    <source>
        <dbReference type="ARBA" id="ARBA00005992"/>
    </source>
</evidence>
<sequence>MLRYAIPIAALCVAGVGIAIGTTYSKAEAPAAPAFVSHVDGRIRYPADRYPTLETPDGVKHSVHSLLDVKRPLRFGDYVWNEINVPPGPVWVRVDLAKQTLSVFRDGHEIGTAIILFGTDGKPTPAGTFPVIAKAATHQSSLYDAPMPFMLRLTGDGVAIHASNVRRGSATHGCIGIPHRFAELLFGQVKRGDQVVILPLEPDRQATERRPAPTA</sequence>
<dbReference type="InterPro" id="IPR050979">
    <property type="entry name" value="LD-transpeptidase"/>
</dbReference>
<dbReference type="PROSITE" id="PS52029">
    <property type="entry name" value="LD_TPASE"/>
    <property type="match status" value="1"/>
</dbReference>
<comment type="similarity">
    <text evidence="2">Belongs to the YkuD family.</text>
</comment>
<dbReference type="GO" id="GO:0018104">
    <property type="term" value="P:peptidoglycan-protein cross-linking"/>
    <property type="evidence" value="ECO:0007669"/>
    <property type="project" value="TreeGrafter"/>
</dbReference>
<keyword evidence="5 7" id="KW-0573">Peptidoglycan synthesis</keyword>
<keyword evidence="3" id="KW-0808">Transferase</keyword>
<dbReference type="GO" id="GO:0008360">
    <property type="term" value="P:regulation of cell shape"/>
    <property type="evidence" value="ECO:0007669"/>
    <property type="project" value="UniProtKB-UniRule"/>
</dbReference>
<evidence type="ECO:0000256" key="4">
    <source>
        <dbReference type="ARBA" id="ARBA00022960"/>
    </source>
</evidence>
<keyword evidence="4 7" id="KW-0133">Cell shape</keyword>